<comment type="catalytic activity">
    <reaction evidence="1 18">
        <text>(6R)-NADHX = (6S)-NADHX</text>
        <dbReference type="Rhea" id="RHEA:32215"/>
        <dbReference type="ChEBI" id="CHEBI:64074"/>
        <dbReference type="ChEBI" id="CHEBI:64075"/>
        <dbReference type="EC" id="5.1.99.6"/>
    </reaction>
</comment>
<feature type="binding site" evidence="17">
    <location>
        <position position="290"/>
    </location>
    <ligand>
        <name>(6S)-NADPHX</name>
        <dbReference type="ChEBI" id="CHEBI:64076"/>
    </ligand>
</feature>
<feature type="domain" description="YjeF N-terminal" evidence="20">
    <location>
        <begin position="11"/>
        <end position="246"/>
    </location>
</feature>
<evidence type="ECO:0000256" key="6">
    <source>
        <dbReference type="ARBA" id="ARBA00022741"/>
    </source>
</evidence>
<dbReference type="EMBL" id="CP001841">
    <property type="protein sequence ID" value="AEF82245.1"/>
    <property type="molecule type" value="Genomic_DNA"/>
</dbReference>
<dbReference type="PIRSF" id="PIRSF017184">
    <property type="entry name" value="Nnr"/>
    <property type="match status" value="1"/>
</dbReference>
<evidence type="ECO:0000256" key="10">
    <source>
        <dbReference type="ARBA" id="ARBA00023027"/>
    </source>
</evidence>
<reference evidence="22" key="1">
    <citation type="submission" date="2009-12" db="EMBL/GenBank/DDBJ databases">
        <title>Complete sequence of Treponema azotonutricium strain ZAS-9.</title>
        <authorList>
            <person name="Tetu S.G."/>
            <person name="Matson E."/>
            <person name="Ren Q."/>
            <person name="Seshadri R."/>
            <person name="Elbourne L."/>
            <person name="Hassan K.A."/>
            <person name="Durkin A."/>
            <person name="Radune D."/>
            <person name="Mohamoud Y."/>
            <person name="Shay R."/>
            <person name="Jin S."/>
            <person name="Zhang X."/>
            <person name="Lucey K."/>
            <person name="Ballor N.R."/>
            <person name="Ottesen E."/>
            <person name="Rosenthal R."/>
            <person name="Allen A."/>
            <person name="Leadbetter J.R."/>
            <person name="Paulsen I.T."/>
        </authorList>
    </citation>
    <scope>NUCLEOTIDE SEQUENCE [LARGE SCALE GENOMIC DNA]</scope>
    <source>
        <strain evidence="22">ATCC BAA-888 / DSM 13862 / ZAS-9</strain>
    </source>
</reference>
<comment type="catalytic activity">
    <reaction evidence="16 17 18">
        <text>(6S)-NADPHX + ADP = AMP + phosphate + NADPH + H(+)</text>
        <dbReference type="Rhea" id="RHEA:32235"/>
        <dbReference type="ChEBI" id="CHEBI:15378"/>
        <dbReference type="ChEBI" id="CHEBI:43474"/>
        <dbReference type="ChEBI" id="CHEBI:57783"/>
        <dbReference type="ChEBI" id="CHEBI:64076"/>
        <dbReference type="ChEBI" id="CHEBI:456215"/>
        <dbReference type="ChEBI" id="CHEBI:456216"/>
        <dbReference type="EC" id="4.2.1.136"/>
    </reaction>
</comment>
<evidence type="ECO:0000256" key="5">
    <source>
        <dbReference type="ARBA" id="ARBA00022723"/>
    </source>
</evidence>
<dbReference type="OrthoDB" id="9806925at2"/>
<dbReference type="NCBIfam" id="TIGR00196">
    <property type="entry name" value="yjeF_cterm"/>
    <property type="match status" value="1"/>
</dbReference>
<evidence type="ECO:0000256" key="17">
    <source>
        <dbReference type="HAMAP-Rule" id="MF_01965"/>
    </source>
</evidence>
<evidence type="ECO:0000256" key="3">
    <source>
        <dbReference type="ARBA" id="ARBA00006001"/>
    </source>
</evidence>
<keyword evidence="8 17" id="KW-0521">NADP</keyword>
<dbReference type="KEGG" id="taz:TREAZ_0644"/>
<evidence type="ECO:0000256" key="14">
    <source>
        <dbReference type="ARBA" id="ARBA00025153"/>
    </source>
</evidence>
<dbReference type="Gene3D" id="3.40.1190.20">
    <property type="match status" value="1"/>
</dbReference>
<comment type="similarity">
    <text evidence="4 18">In the C-terminal section; belongs to the NnrD/CARKD family.</text>
</comment>
<comment type="catalytic activity">
    <reaction evidence="15 17 18">
        <text>(6S)-NADHX + ADP = AMP + phosphate + NADH + H(+)</text>
        <dbReference type="Rhea" id="RHEA:32223"/>
        <dbReference type="ChEBI" id="CHEBI:15378"/>
        <dbReference type="ChEBI" id="CHEBI:43474"/>
        <dbReference type="ChEBI" id="CHEBI:57945"/>
        <dbReference type="ChEBI" id="CHEBI:64074"/>
        <dbReference type="ChEBI" id="CHEBI:456215"/>
        <dbReference type="ChEBI" id="CHEBI:456216"/>
        <dbReference type="EC" id="4.2.1.136"/>
    </reaction>
</comment>
<accession>F5YAY5</accession>
<organism evidence="21 22">
    <name type="scientific">Leadbettera azotonutricia (strain ATCC BAA-888 / DSM 13862 / ZAS-9)</name>
    <name type="common">Treponema azotonutricium</name>
    <dbReference type="NCBI Taxonomy" id="545695"/>
    <lineage>
        <taxon>Bacteria</taxon>
        <taxon>Pseudomonadati</taxon>
        <taxon>Spirochaetota</taxon>
        <taxon>Spirochaetia</taxon>
        <taxon>Spirochaetales</taxon>
        <taxon>Breznakiellaceae</taxon>
        <taxon>Leadbettera</taxon>
    </lineage>
</organism>
<keyword evidence="21" id="KW-0418">Kinase</keyword>
<comment type="function">
    <text evidence="14 18">Bifunctional enzyme that catalyzes the epimerization of the S- and R-forms of NAD(P)HX and the dehydration of the S-form of NAD(P)HX at the expense of ADP, which is converted to AMP. This allows the repair of both epimers of NAD(P)HX, a damaged form of NAD(P)H that is a result of enzymatic or heat-dependent hydration.</text>
</comment>
<feature type="binding site" evidence="17">
    <location>
        <position position="349"/>
    </location>
    <ligand>
        <name>(6S)-NADPHX</name>
        <dbReference type="ChEBI" id="CHEBI:64076"/>
    </ligand>
</feature>
<dbReference type="PROSITE" id="PS51385">
    <property type="entry name" value="YJEF_N"/>
    <property type="match status" value="1"/>
</dbReference>
<evidence type="ECO:0000256" key="11">
    <source>
        <dbReference type="ARBA" id="ARBA00023235"/>
    </source>
</evidence>
<evidence type="ECO:0000256" key="16">
    <source>
        <dbReference type="ARBA" id="ARBA00049209"/>
    </source>
</evidence>
<dbReference type="InterPro" id="IPR029056">
    <property type="entry name" value="Ribokinase-like"/>
</dbReference>
<feature type="domain" description="YjeF C-terminal" evidence="19">
    <location>
        <begin position="255"/>
        <end position="524"/>
    </location>
</feature>
<keyword evidence="22" id="KW-1185">Reference proteome</keyword>
<comment type="similarity">
    <text evidence="17">Belongs to the NnrD/CARKD family.</text>
</comment>
<comment type="cofactor">
    <cofactor evidence="18">
        <name>K(+)</name>
        <dbReference type="ChEBI" id="CHEBI:29103"/>
    </cofactor>
    <text evidence="18">Binds 1 potassium ion per subunit.</text>
</comment>
<dbReference type="STRING" id="545695.TREAZ_0644"/>
<dbReference type="CDD" id="cd01171">
    <property type="entry name" value="YXKO-related"/>
    <property type="match status" value="1"/>
</dbReference>
<dbReference type="GO" id="GO:0052856">
    <property type="term" value="F:NAD(P)HX epimerase activity"/>
    <property type="evidence" value="ECO:0007669"/>
    <property type="project" value="UniProtKB-EC"/>
</dbReference>
<dbReference type="GO" id="GO:0005524">
    <property type="term" value="F:ATP binding"/>
    <property type="evidence" value="ECO:0007669"/>
    <property type="project" value="UniProtKB-UniRule"/>
</dbReference>
<dbReference type="eggNOG" id="COG0063">
    <property type="taxonomic scope" value="Bacteria"/>
</dbReference>
<dbReference type="InterPro" id="IPR030677">
    <property type="entry name" value="Nnr"/>
</dbReference>
<dbReference type="AlphaFoldDB" id="F5YAY5"/>
<proteinExistence type="inferred from homology"/>
<evidence type="ECO:0000256" key="7">
    <source>
        <dbReference type="ARBA" id="ARBA00022840"/>
    </source>
</evidence>
<feature type="binding site" evidence="17">
    <location>
        <position position="397"/>
    </location>
    <ligand>
        <name>(6S)-NADPHX</name>
        <dbReference type="ChEBI" id="CHEBI:64076"/>
    </ligand>
</feature>
<dbReference type="Gene3D" id="3.40.50.10260">
    <property type="entry name" value="YjeF N-terminal domain"/>
    <property type="match status" value="1"/>
</dbReference>
<evidence type="ECO:0000256" key="2">
    <source>
        <dbReference type="ARBA" id="ARBA00000909"/>
    </source>
</evidence>
<evidence type="ECO:0000256" key="1">
    <source>
        <dbReference type="ARBA" id="ARBA00000013"/>
    </source>
</evidence>
<dbReference type="Pfam" id="PF03853">
    <property type="entry name" value="YjeF_N"/>
    <property type="match status" value="1"/>
</dbReference>
<keyword evidence="13" id="KW-0511">Multifunctional enzyme</keyword>
<dbReference type="InterPro" id="IPR000631">
    <property type="entry name" value="CARKD"/>
</dbReference>
<dbReference type="GO" id="GO:0052855">
    <property type="term" value="F:ADP-dependent NAD(P)H-hydrate dehydratase activity"/>
    <property type="evidence" value="ECO:0007669"/>
    <property type="project" value="UniProtKB-UniRule"/>
</dbReference>
<evidence type="ECO:0000256" key="15">
    <source>
        <dbReference type="ARBA" id="ARBA00048238"/>
    </source>
</evidence>
<evidence type="ECO:0000256" key="13">
    <source>
        <dbReference type="ARBA" id="ARBA00023268"/>
    </source>
</evidence>
<evidence type="ECO:0000256" key="18">
    <source>
        <dbReference type="PIRNR" id="PIRNR017184"/>
    </source>
</evidence>
<dbReference type="PANTHER" id="PTHR12592">
    <property type="entry name" value="ATP-DEPENDENT (S)-NAD(P)H-HYDRATE DEHYDRATASE FAMILY MEMBER"/>
    <property type="match status" value="1"/>
</dbReference>
<comment type="function">
    <text evidence="17">Catalyzes the dehydration of the S-form of NAD(P)HX at the expense of ADP, which is converted to AMP. Together with NAD(P)HX epimerase, which catalyzes the epimerization of the S- and R-forms, the enzyme allows the repair of both epimers of NAD(P)HX, a damaged form of NAD(P)H that is a result of enzymatic or heat-dependent hydration.</text>
</comment>
<keyword evidence="7 17" id="KW-0067">ATP-binding</keyword>
<dbReference type="GO" id="GO:0016301">
    <property type="term" value="F:kinase activity"/>
    <property type="evidence" value="ECO:0007669"/>
    <property type="project" value="UniProtKB-KW"/>
</dbReference>
<reference evidence="21 22" key="2">
    <citation type="journal article" date="2011" name="ISME J.">
        <title>RNA-seq reveals cooperative metabolic interactions between two termite-gut spirochete species in co-culture.</title>
        <authorList>
            <person name="Rosenthal A.Z."/>
            <person name="Matson E.G."/>
            <person name="Eldar A."/>
            <person name="Leadbetter J.R."/>
        </authorList>
    </citation>
    <scope>NUCLEOTIDE SEQUENCE [LARGE SCALE GENOMIC DNA]</scope>
    <source>
        <strain evidence="22">ATCC BAA-888 / DSM 13862 / ZAS-9</strain>
    </source>
</reference>
<dbReference type="InParanoid" id="F5YAY5"/>
<feature type="binding site" evidence="17">
    <location>
        <position position="464"/>
    </location>
    <ligand>
        <name>(6S)-NADPHX</name>
        <dbReference type="ChEBI" id="CHEBI:64076"/>
    </ligand>
</feature>
<comment type="caution">
    <text evidence="17">Lacks conserved residue(s) required for the propagation of feature annotation.</text>
</comment>
<dbReference type="GO" id="GO:0046872">
    <property type="term" value="F:metal ion binding"/>
    <property type="evidence" value="ECO:0007669"/>
    <property type="project" value="UniProtKB-UniRule"/>
</dbReference>
<dbReference type="EC" id="4.2.1.136" evidence="17"/>
<dbReference type="RefSeq" id="WP_015711317.1">
    <property type="nucleotide sequence ID" value="NC_015577.1"/>
</dbReference>
<comment type="catalytic activity">
    <reaction evidence="2 18">
        <text>(6R)-NADPHX = (6S)-NADPHX</text>
        <dbReference type="Rhea" id="RHEA:32227"/>
        <dbReference type="ChEBI" id="CHEBI:64076"/>
        <dbReference type="ChEBI" id="CHEBI:64077"/>
        <dbReference type="EC" id="5.1.99.6"/>
    </reaction>
</comment>
<evidence type="ECO:0000259" key="20">
    <source>
        <dbReference type="PROSITE" id="PS51385"/>
    </source>
</evidence>
<dbReference type="SUPFAM" id="SSF53613">
    <property type="entry name" value="Ribokinase-like"/>
    <property type="match status" value="1"/>
</dbReference>
<evidence type="ECO:0000313" key="21">
    <source>
        <dbReference type="EMBL" id="AEF82245.1"/>
    </source>
</evidence>
<dbReference type="GO" id="GO:0110051">
    <property type="term" value="P:metabolite repair"/>
    <property type="evidence" value="ECO:0007669"/>
    <property type="project" value="TreeGrafter"/>
</dbReference>
<dbReference type="PANTHER" id="PTHR12592:SF0">
    <property type="entry name" value="ATP-DEPENDENT (S)-NAD(P)H-HYDRATE DEHYDRATASE"/>
    <property type="match status" value="1"/>
</dbReference>
<dbReference type="InterPro" id="IPR004443">
    <property type="entry name" value="YjeF_N_dom"/>
</dbReference>
<evidence type="ECO:0000256" key="8">
    <source>
        <dbReference type="ARBA" id="ARBA00022857"/>
    </source>
</evidence>
<keyword evidence="21" id="KW-0808">Transferase</keyword>
<dbReference type="HOGENOM" id="CLU_024853_4_1_12"/>
<dbReference type="PROSITE" id="PS51383">
    <property type="entry name" value="YJEF_C_3"/>
    <property type="match status" value="1"/>
</dbReference>
<dbReference type="SUPFAM" id="SSF64153">
    <property type="entry name" value="YjeF N-terminal domain-like"/>
    <property type="match status" value="1"/>
</dbReference>
<dbReference type="eggNOG" id="COG0062">
    <property type="taxonomic scope" value="Bacteria"/>
</dbReference>
<dbReference type="Pfam" id="PF01256">
    <property type="entry name" value="Carb_kinase"/>
    <property type="match status" value="1"/>
</dbReference>
<dbReference type="HAMAP" id="MF_01965">
    <property type="entry name" value="NADHX_dehydratase"/>
    <property type="match status" value="1"/>
</dbReference>
<evidence type="ECO:0000313" key="22">
    <source>
        <dbReference type="Proteomes" id="UP000009222"/>
    </source>
</evidence>
<comment type="similarity">
    <text evidence="3 18">In the N-terminal section; belongs to the NnrE/AIBP family.</text>
</comment>
<evidence type="ECO:0000256" key="4">
    <source>
        <dbReference type="ARBA" id="ARBA00009524"/>
    </source>
</evidence>
<sequence>MQKLLVSSDTARKIDEEAQSAWGFNTFALVESAGRSCARVFVKAFPKFFDSRIPSIAIAAGSGSNAADAMVMLRYWILQGLASPSSSTVVVAKPPKRDEKNPYSEVFLSLKKMEVPILVWDGDLGEAAGRQSEDALARADIIIDGIFGTGVKGPVKGSSEEMITVVNALKRGTRAYATDQYKKPFVVSIDVPSGNSDEWKPGMPIMEADVTLSIEPQKICLFNPAARAFAGEIISLGDVFPPGLINSHQGAELLDWARARNFLPRIRPDAYKHERGTLEIRAGSVGTTGAALIAARGAQAAGAGLVRILADDDIYPILASRASGVMVSPISREGKGDRFKPDALLLGPGWGKEGDRAEQLAQALEKEKNGTPVILDADAIALARDAVFHKNAILTPHFGEFAAYVGLEIDKALNNPSKMLLEIAKEKKATIILKGHIITIAGADGRWGVIDGMMPALAAGGSGDLLAGFCGAMAARMARKGAFDGYACAAAAVSLLIAAGRLVGPRFIDPLELADKAADLAGQAWLCTGDN</sequence>
<gene>
    <name evidence="17" type="primary">nnrD</name>
    <name evidence="21" type="ordered locus">TREAZ_0644</name>
</gene>
<evidence type="ECO:0000259" key="19">
    <source>
        <dbReference type="PROSITE" id="PS51383"/>
    </source>
</evidence>
<keyword evidence="10 17" id="KW-0520">NAD</keyword>
<comment type="subunit">
    <text evidence="17">Homotetramer.</text>
</comment>
<protein>
    <recommendedName>
        <fullName evidence="17">ADP-dependent (S)-NAD(P)H-hydrate dehydratase</fullName>
        <ecNumber evidence="17">4.2.1.136</ecNumber>
    </recommendedName>
    <alternativeName>
        <fullName evidence="17">ADP-dependent NAD(P)HX dehydratase</fullName>
    </alternativeName>
</protein>
<evidence type="ECO:0000256" key="12">
    <source>
        <dbReference type="ARBA" id="ARBA00023239"/>
    </source>
</evidence>
<comment type="cofactor">
    <cofactor evidence="17">
        <name>Mg(2+)</name>
        <dbReference type="ChEBI" id="CHEBI:18420"/>
    </cofactor>
</comment>
<name>F5YAY5_LEAAZ</name>
<dbReference type="InterPro" id="IPR036652">
    <property type="entry name" value="YjeF_N_dom_sf"/>
</dbReference>
<dbReference type="Proteomes" id="UP000009222">
    <property type="component" value="Chromosome"/>
</dbReference>
<dbReference type="GO" id="GO:0046496">
    <property type="term" value="P:nicotinamide nucleotide metabolic process"/>
    <property type="evidence" value="ECO:0007669"/>
    <property type="project" value="UniProtKB-UniRule"/>
</dbReference>
<keyword evidence="9 18" id="KW-0630">Potassium</keyword>
<keyword evidence="11 18" id="KW-0413">Isomerase</keyword>
<keyword evidence="6 17" id="KW-0547">Nucleotide-binding</keyword>
<feature type="binding site" evidence="17">
    <location>
        <position position="463"/>
    </location>
    <ligand>
        <name>AMP</name>
        <dbReference type="ChEBI" id="CHEBI:456215"/>
    </ligand>
</feature>
<keyword evidence="12 17" id="KW-0456">Lyase</keyword>
<keyword evidence="5 18" id="KW-0479">Metal-binding</keyword>
<evidence type="ECO:0000256" key="9">
    <source>
        <dbReference type="ARBA" id="ARBA00022958"/>
    </source>
</evidence>